<dbReference type="Proteomes" id="UP000006443">
    <property type="component" value="Unassembled WGS sequence"/>
</dbReference>
<feature type="transmembrane region" description="Helical" evidence="1">
    <location>
        <begin position="12"/>
        <end position="33"/>
    </location>
</feature>
<evidence type="ECO:0000256" key="1">
    <source>
        <dbReference type="SAM" id="Phobius"/>
    </source>
</evidence>
<gene>
    <name evidence="2" type="ORF">DealDRAFT_2979</name>
</gene>
<dbReference type="OrthoDB" id="2087642at2"/>
<sequence>MKKHLMVKPSVGILGTALLLPVFIAGIGVYYHFNKLIGFLLLLVFIYCVLEVINVCFFRFMKFDEEGVEYRTPNLSYKMRWDDIGSIGVTNRSPGFKKWIYFSLKEEPNYVTGEISQDLFVMNYRKSVIDEVQKYWSKEINGLQ</sequence>
<evidence type="ECO:0000313" key="3">
    <source>
        <dbReference type="Proteomes" id="UP000006443"/>
    </source>
</evidence>
<accession>C0GKH0</accession>
<keyword evidence="1" id="KW-1133">Transmembrane helix</keyword>
<evidence type="ECO:0000313" key="2">
    <source>
        <dbReference type="EMBL" id="EEG76137.1"/>
    </source>
</evidence>
<evidence type="ECO:0008006" key="4">
    <source>
        <dbReference type="Google" id="ProtNLM"/>
    </source>
</evidence>
<proteinExistence type="predicted"/>
<organism evidence="2 3">
    <name type="scientific">Dethiobacter alkaliphilus AHT 1</name>
    <dbReference type="NCBI Taxonomy" id="555088"/>
    <lineage>
        <taxon>Bacteria</taxon>
        <taxon>Bacillati</taxon>
        <taxon>Bacillota</taxon>
        <taxon>Dethiobacteria</taxon>
        <taxon>Dethiobacterales</taxon>
        <taxon>Dethiobacteraceae</taxon>
        <taxon>Dethiobacter</taxon>
    </lineage>
</organism>
<name>C0GKH0_DETAL</name>
<reference evidence="2 3" key="1">
    <citation type="submission" date="2009-02" db="EMBL/GenBank/DDBJ databases">
        <title>Sequencing of the draft genome and assembly of Dethiobacter alkaliphilus AHT 1.</title>
        <authorList>
            <consortium name="US DOE Joint Genome Institute (JGI-PGF)"/>
            <person name="Lucas S."/>
            <person name="Copeland A."/>
            <person name="Lapidus A."/>
            <person name="Glavina del Rio T."/>
            <person name="Dalin E."/>
            <person name="Tice H."/>
            <person name="Bruce D."/>
            <person name="Goodwin L."/>
            <person name="Pitluck S."/>
            <person name="Larimer F."/>
            <person name="Land M.L."/>
            <person name="Hauser L."/>
            <person name="Muyzer G."/>
        </authorList>
    </citation>
    <scope>NUCLEOTIDE SEQUENCE [LARGE SCALE GENOMIC DNA]</scope>
    <source>
        <strain evidence="2 3">AHT 1</strain>
    </source>
</reference>
<keyword evidence="1" id="KW-0472">Membrane</keyword>
<keyword evidence="3" id="KW-1185">Reference proteome</keyword>
<dbReference type="RefSeq" id="WP_008518919.1">
    <property type="nucleotide sequence ID" value="NZ_ACJM01000024.1"/>
</dbReference>
<comment type="caution">
    <text evidence="2">The sequence shown here is derived from an EMBL/GenBank/DDBJ whole genome shotgun (WGS) entry which is preliminary data.</text>
</comment>
<feature type="transmembrane region" description="Helical" evidence="1">
    <location>
        <begin position="39"/>
        <end position="61"/>
    </location>
</feature>
<protein>
    <recommendedName>
        <fullName evidence="4">DUF5673 domain-containing protein</fullName>
    </recommendedName>
</protein>
<keyword evidence="1" id="KW-0812">Transmembrane</keyword>
<dbReference type="AlphaFoldDB" id="C0GKH0"/>
<dbReference type="EMBL" id="ACJM01000024">
    <property type="protein sequence ID" value="EEG76137.1"/>
    <property type="molecule type" value="Genomic_DNA"/>
</dbReference>